<comment type="catalytic activity">
    <reaction evidence="8">
        <text>NAD(+) + (ADP-D-ribosyl)n-acceptor = nicotinamide + (ADP-D-ribosyl)n+1-acceptor + H(+).</text>
        <dbReference type="EC" id="2.4.2.30"/>
    </reaction>
</comment>
<dbReference type="Proteomes" id="UP000271162">
    <property type="component" value="Unassembled WGS sequence"/>
</dbReference>
<dbReference type="InterPro" id="IPR050800">
    <property type="entry name" value="ARTD/PARP"/>
</dbReference>
<dbReference type="GO" id="GO:0016779">
    <property type="term" value="F:nucleotidyltransferase activity"/>
    <property type="evidence" value="ECO:0007669"/>
    <property type="project" value="UniProtKB-KW"/>
</dbReference>
<dbReference type="Pfam" id="PF00644">
    <property type="entry name" value="PARP"/>
    <property type="match status" value="1"/>
</dbReference>
<feature type="domain" description="WGR" evidence="13">
    <location>
        <begin position="89"/>
        <end position="186"/>
    </location>
</feature>
<feature type="domain" description="PARP alpha-helical" evidence="12">
    <location>
        <begin position="212"/>
        <end position="329"/>
    </location>
</feature>
<dbReference type="InterPro" id="IPR012317">
    <property type="entry name" value="Poly(ADP-ribose)pol_cat_dom"/>
</dbReference>
<dbReference type="InterPro" id="IPR008893">
    <property type="entry name" value="WGR_domain"/>
</dbReference>
<dbReference type="AlphaFoldDB" id="A0A0N4XWD0"/>
<keyword evidence="2 9" id="KW-0328">Glycosyltransferase</keyword>
<evidence type="ECO:0000313" key="14">
    <source>
        <dbReference type="EMBL" id="VDL70778.1"/>
    </source>
</evidence>
<keyword evidence="4" id="KW-0548">Nucleotidyltransferase</keyword>
<dbReference type="PROSITE" id="PS51977">
    <property type="entry name" value="WGR"/>
    <property type="match status" value="1"/>
</dbReference>
<dbReference type="GO" id="GO:0003950">
    <property type="term" value="F:NAD+ poly-ADP-ribosyltransferase activity"/>
    <property type="evidence" value="ECO:0007669"/>
    <property type="project" value="UniProtKB-UniRule"/>
</dbReference>
<dbReference type="GO" id="GO:0070212">
    <property type="term" value="P:protein poly-ADP-ribosylation"/>
    <property type="evidence" value="ECO:0007669"/>
    <property type="project" value="TreeGrafter"/>
</dbReference>
<dbReference type="PANTHER" id="PTHR10459:SF60">
    <property type="entry name" value="POLY [ADP-RIBOSE] POLYMERASE 2"/>
    <property type="match status" value="1"/>
</dbReference>
<sequence>MSKDLLTVSLDVYLGADPVLCEIVPNSSCGDVDSEDLEKQPKRSRKASVKSEDISRSSASSRARHDPVSVLVKGGVAVDPSLEEPLRSNAHVLSELDTVWHVMLNQTNISMNSNKFYLIQLLKSDTEDKYWVFIRWGRVGYRGQTSLTSYENKLEEAKKFFCDKFLAKTCNEWSNRSSFEAHPGKYAIVATKFEVPTKKEEVCKPEPEVLQVSRLDWRVQSLIGLITNLQKMEEDVLQLEYDASKFPLGNLTREQIEEGYRCLKDIENAINTKKFDAVFRDSVNRYYTCIPHDFGFRAPPLIKTQEDFKKELLLLETLKDIEVSYKVLRSARESKDNRAHVDRFYDKMHCQLHPLERDNDEFKVSMVSMYLSLGHGLTHMFSMEIVNVYSVYKEDEYRRFKGSIGNSMLLWHGSRVSNFYNILSHGLRIAPPEVPLTGYMFGKGVYFADVATKSGNYCHPSNGKCALLMLSEVALGESQVLYDANYTADKLEQGKNSTIGMGRKDGVRVPLGPLEDCGGDGGRYSLLYNEYIVYDVTQIRSRYVVEFNFRL</sequence>
<dbReference type="Gene3D" id="1.20.142.10">
    <property type="entry name" value="Poly(ADP-ribose) polymerase, regulatory domain"/>
    <property type="match status" value="1"/>
</dbReference>
<keyword evidence="15" id="KW-1185">Reference proteome</keyword>
<dbReference type="EMBL" id="UYSL01019866">
    <property type="protein sequence ID" value="VDL70778.1"/>
    <property type="molecule type" value="Genomic_DNA"/>
</dbReference>
<dbReference type="PROSITE" id="PS51059">
    <property type="entry name" value="PARP_CATALYTIC"/>
    <property type="match status" value="1"/>
</dbReference>
<evidence type="ECO:0000256" key="1">
    <source>
        <dbReference type="ARBA" id="ARBA00004123"/>
    </source>
</evidence>
<evidence type="ECO:0000313" key="15">
    <source>
        <dbReference type="Proteomes" id="UP000271162"/>
    </source>
</evidence>
<dbReference type="GO" id="GO:0006302">
    <property type="term" value="P:double-strand break repair"/>
    <property type="evidence" value="ECO:0007669"/>
    <property type="project" value="TreeGrafter"/>
</dbReference>
<dbReference type="GO" id="GO:1990404">
    <property type="term" value="F:NAD+-protein mono-ADP-ribosyltransferase activity"/>
    <property type="evidence" value="ECO:0007669"/>
    <property type="project" value="TreeGrafter"/>
</dbReference>
<comment type="subcellular location">
    <subcellularLocation>
        <location evidence="1">Nucleus</location>
    </subcellularLocation>
</comment>
<reference evidence="14 15" key="2">
    <citation type="submission" date="2018-11" db="EMBL/GenBank/DDBJ databases">
        <authorList>
            <consortium name="Pathogen Informatics"/>
        </authorList>
    </citation>
    <scope>NUCLEOTIDE SEQUENCE [LARGE SCALE GENOMIC DNA]</scope>
</reference>
<dbReference type="FunFam" id="2.20.140.10:FF:000001">
    <property type="entry name" value="Poly [ADP-ribose] polymerase"/>
    <property type="match status" value="1"/>
</dbReference>
<dbReference type="SUPFAM" id="SSF47587">
    <property type="entry name" value="Domain of poly(ADP-ribose) polymerase"/>
    <property type="match status" value="1"/>
</dbReference>
<evidence type="ECO:0000256" key="6">
    <source>
        <dbReference type="ARBA" id="ARBA00023242"/>
    </source>
</evidence>
<reference evidence="16" key="1">
    <citation type="submission" date="2017-02" db="UniProtKB">
        <authorList>
            <consortium name="WormBaseParasite"/>
        </authorList>
    </citation>
    <scope>IDENTIFICATION</scope>
</reference>
<evidence type="ECO:0000256" key="4">
    <source>
        <dbReference type="ARBA" id="ARBA00022695"/>
    </source>
</evidence>
<dbReference type="SMART" id="SM00773">
    <property type="entry name" value="WGR"/>
    <property type="match status" value="1"/>
</dbReference>
<dbReference type="InterPro" id="IPR036616">
    <property type="entry name" value="Poly(ADP-ribose)pol_reg_dom_sf"/>
</dbReference>
<dbReference type="Pfam" id="PF02877">
    <property type="entry name" value="PARP_reg"/>
    <property type="match status" value="1"/>
</dbReference>
<evidence type="ECO:0000256" key="5">
    <source>
        <dbReference type="ARBA" id="ARBA00023027"/>
    </source>
</evidence>
<feature type="domain" description="PARP catalytic" evidence="11">
    <location>
        <begin position="339"/>
        <end position="551"/>
    </location>
</feature>
<dbReference type="WBParaSite" id="NBR_0000718801-mRNA-1">
    <property type="protein sequence ID" value="NBR_0000718801-mRNA-1"/>
    <property type="gene ID" value="NBR_0000718801"/>
</dbReference>
<dbReference type="Pfam" id="PF05406">
    <property type="entry name" value="WGR"/>
    <property type="match status" value="1"/>
</dbReference>
<dbReference type="CDD" id="cd01437">
    <property type="entry name" value="parp_like"/>
    <property type="match status" value="1"/>
</dbReference>
<dbReference type="PROSITE" id="PS51060">
    <property type="entry name" value="PARP_ALPHA_HD"/>
    <property type="match status" value="1"/>
</dbReference>
<evidence type="ECO:0000256" key="2">
    <source>
        <dbReference type="ARBA" id="ARBA00022676"/>
    </source>
</evidence>
<evidence type="ECO:0000256" key="10">
    <source>
        <dbReference type="SAM" id="MobiDB-lite"/>
    </source>
</evidence>
<evidence type="ECO:0000256" key="3">
    <source>
        <dbReference type="ARBA" id="ARBA00022679"/>
    </source>
</evidence>
<protein>
    <recommendedName>
        <fullName evidence="9">Poly [ADP-ribose] polymerase</fullName>
        <shortName evidence="9">PARP</shortName>
        <ecNumber evidence="9">2.4.2.-</ecNumber>
    </recommendedName>
</protein>
<accession>A0A0N4XWD0</accession>
<dbReference type="SUPFAM" id="SSF56399">
    <property type="entry name" value="ADP-ribosylation"/>
    <property type="match status" value="1"/>
</dbReference>
<dbReference type="Gene3D" id="3.90.228.10">
    <property type="match status" value="1"/>
</dbReference>
<dbReference type="PANTHER" id="PTHR10459">
    <property type="entry name" value="DNA LIGASE"/>
    <property type="match status" value="1"/>
</dbReference>
<dbReference type="EC" id="2.4.2.-" evidence="9"/>
<evidence type="ECO:0000256" key="8">
    <source>
        <dbReference type="ARBA" id="ARBA00033987"/>
    </source>
</evidence>
<dbReference type="SUPFAM" id="SSF142921">
    <property type="entry name" value="WGR domain-like"/>
    <property type="match status" value="1"/>
</dbReference>
<dbReference type="OMA" id="IPHNNGY"/>
<proteinExistence type="inferred from homology"/>
<gene>
    <name evidence="14" type="ORF">NBR_LOCUS7189</name>
</gene>
<evidence type="ECO:0000259" key="13">
    <source>
        <dbReference type="PROSITE" id="PS51977"/>
    </source>
</evidence>
<feature type="region of interest" description="Disordered" evidence="10">
    <location>
        <begin position="30"/>
        <end position="62"/>
    </location>
</feature>
<dbReference type="STRING" id="27835.A0A0N4XWD0"/>
<dbReference type="GO" id="GO:0005730">
    <property type="term" value="C:nucleolus"/>
    <property type="evidence" value="ECO:0007669"/>
    <property type="project" value="TreeGrafter"/>
</dbReference>
<dbReference type="InterPro" id="IPR036930">
    <property type="entry name" value="WGR_dom_sf"/>
</dbReference>
<evidence type="ECO:0000259" key="12">
    <source>
        <dbReference type="PROSITE" id="PS51060"/>
    </source>
</evidence>
<evidence type="ECO:0000313" key="16">
    <source>
        <dbReference type="WBParaSite" id="NBR_0000718801-mRNA-1"/>
    </source>
</evidence>
<comment type="similarity">
    <text evidence="7">Belongs to the ARTD/PARP family.</text>
</comment>
<name>A0A0N4XWD0_NIPBR</name>
<keyword evidence="3 9" id="KW-0808">Transferase</keyword>
<evidence type="ECO:0000256" key="9">
    <source>
        <dbReference type="RuleBase" id="RU362114"/>
    </source>
</evidence>
<evidence type="ECO:0000256" key="7">
    <source>
        <dbReference type="ARBA" id="ARBA00024347"/>
    </source>
</evidence>
<keyword evidence="6" id="KW-0539">Nucleus</keyword>
<evidence type="ECO:0000259" key="11">
    <source>
        <dbReference type="PROSITE" id="PS51059"/>
    </source>
</evidence>
<dbReference type="Gene3D" id="2.20.140.10">
    <property type="entry name" value="WGR domain"/>
    <property type="match status" value="1"/>
</dbReference>
<organism evidence="16">
    <name type="scientific">Nippostrongylus brasiliensis</name>
    <name type="common">Rat hookworm</name>
    <dbReference type="NCBI Taxonomy" id="27835"/>
    <lineage>
        <taxon>Eukaryota</taxon>
        <taxon>Metazoa</taxon>
        <taxon>Ecdysozoa</taxon>
        <taxon>Nematoda</taxon>
        <taxon>Chromadorea</taxon>
        <taxon>Rhabditida</taxon>
        <taxon>Rhabditina</taxon>
        <taxon>Rhabditomorpha</taxon>
        <taxon>Strongyloidea</taxon>
        <taxon>Heligmosomidae</taxon>
        <taxon>Nippostrongylus</taxon>
    </lineage>
</organism>
<keyword evidence="5 9" id="KW-0520">NAD</keyword>
<dbReference type="InterPro" id="IPR004102">
    <property type="entry name" value="Poly(ADP-ribose)pol_reg_dom"/>
</dbReference>